<feature type="domain" description="Carbamoyl-phosphate synthase small subunit N-terminal" evidence="9">
    <location>
        <begin position="1"/>
        <end position="135"/>
    </location>
</feature>
<dbReference type="CDD" id="cd01744">
    <property type="entry name" value="GATase1_CPSase"/>
    <property type="match status" value="1"/>
</dbReference>
<dbReference type="Proteomes" id="UP001176021">
    <property type="component" value="Unassembled WGS sequence"/>
</dbReference>
<comment type="function">
    <text evidence="8">Small subunit of the glutamine-dependent carbamoyl phosphate synthetase (CPSase). CPSase catalyzes the formation of carbamoyl phosphate from the ammonia moiety of glutamine, carbonate, and phosphate donated by ATP, constituting the first step of 2 biosynthetic pathways, one leading to arginine and/or urea and the other to pyrimidine nucleotides. The small subunit (glutamine amidotransferase) binds and cleaves glutamine to supply the large subunit with the substrate ammonia.</text>
</comment>
<keyword evidence="6 8" id="KW-0315">Glutamine amidotransferase</keyword>
<feature type="binding site" evidence="8">
    <location>
        <position position="297"/>
    </location>
    <ligand>
        <name>L-glutamine</name>
        <dbReference type="ChEBI" id="CHEBI:58359"/>
    </ligand>
</feature>
<feature type="binding site" evidence="8">
    <location>
        <position position="49"/>
    </location>
    <ligand>
        <name>L-glutamine</name>
        <dbReference type="ChEBI" id="CHEBI:58359"/>
    </ligand>
</feature>
<evidence type="ECO:0000256" key="5">
    <source>
        <dbReference type="ARBA" id="ARBA00022840"/>
    </source>
</evidence>
<keyword evidence="8" id="KW-0028">Amino-acid biosynthesis</keyword>
<dbReference type="GO" id="GO:0004088">
    <property type="term" value="F:carbamoyl-phosphate synthase (glutamine-hydrolyzing) activity"/>
    <property type="evidence" value="ECO:0007669"/>
    <property type="project" value="UniProtKB-EC"/>
</dbReference>
<keyword evidence="11" id="KW-1185">Reference proteome</keyword>
<dbReference type="PRINTS" id="PR00099">
    <property type="entry name" value="CPSGATASE"/>
</dbReference>
<comment type="caution">
    <text evidence="10">The sequence shown here is derived from an EMBL/GenBank/DDBJ whole genome shotgun (WGS) entry which is preliminary data.</text>
</comment>
<protein>
    <recommendedName>
        <fullName evidence="8">Carbamoyl phosphate synthase small chain</fullName>
        <ecNumber evidence="8">6.3.5.5</ecNumber>
    </recommendedName>
    <alternativeName>
        <fullName evidence="8">Carbamoyl phosphate synthetase glutamine chain</fullName>
    </alternativeName>
</protein>
<evidence type="ECO:0000313" key="11">
    <source>
        <dbReference type="Proteomes" id="UP001176021"/>
    </source>
</evidence>
<evidence type="ECO:0000256" key="7">
    <source>
        <dbReference type="ARBA" id="ARBA00048816"/>
    </source>
</evidence>
<dbReference type="SMART" id="SM01097">
    <property type="entry name" value="CPSase_sm_chain"/>
    <property type="match status" value="1"/>
</dbReference>
<dbReference type="InterPro" id="IPR035686">
    <property type="entry name" value="CPSase_GATase1"/>
</dbReference>
<evidence type="ECO:0000256" key="6">
    <source>
        <dbReference type="ARBA" id="ARBA00022962"/>
    </source>
</evidence>
<dbReference type="InterPro" id="IPR029062">
    <property type="entry name" value="Class_I_gatase-like"/>
</dbReference>
<evidence type="ECO:0000313" key="10">
    <source>
        <dbReference type="EMBL" id="MDO0821706.1"/>
    </source>
</evidence>
<dbReference type="EMBL" id="JAMJEV010000002">
    <property type="protein sequence ID" value="MDO0821706.1"/>
    <property type="molecule type" value="Genomic_DNA"/>
</dbReference>
<feature type="region of interest" description="CPSase" evidence="8">
    <location>
        <begin position="1"/>
        <end position="176"/>
    </location>
</feature>
<dbReference type="EC" id="6.3.5.5" evidence="8"/>
<dbReference type="Pfam" id="PF00117">
    <property type="entry name" value="GATase"/>
    <property type="match status" value="1"/>
</dbReference>
<comment type="catalytic activity">
    <reaction evidence="8">
        <text>L-glutamine + H2O = L-glutamate + NH4(+)</text>
        <dbReference type="Rhea" id="RHEA:15889"/>
        <dbReference type="ChEBI" id="CHEBI:15377"/>
        <dbReference type="ChEBI" id="CHEBI:28938"/>
        <dbReference type="ChEBI" id="CHEBI:29985"/>
        <dbReference type="ChEBI" id="CHEBI:58359"/>
    </reaction>
</comment>
<keyword evidence="8" id="KW-0055">Arginine biosynthesis</keyword>
<dbReference type="PROSITE" id="PS51273">
    <property type="entry name" value="GATASE_TYPE_1"/>
    <property type="match status" value="1"/>
</dbReference>
<dbReference type="PANTHER" id="PTHR43418">
    <property type="entry name" value="MULTIFUNCTIONAL TRYPTOPHAN BIOSYNTHESIS PROTEIN-RELATED"/>
    <property type="match status" value="1"/>
</dbReference>
<feature type="binding site" evidence="8">
    <location>
        <position position="253"/>
    </location>
    <ligand>
        <name>L-glutamine</name>
        <dbReference type="ChEBI" id="CHEBI:58359"/>
    </ligand>
</feature>
<dbReference type="SUPFAM" id="SSF52317">
    <property type="entry name" value="Class I glutamine amidotransferase-like"/>
    <property type="match status" value="1"/>
</dbReference>
<feature type="active site" evidence="8">
    <location>
        <position position="337"/>
    </location>
</feature>
<dbReference type="NCBIfam" id="NF009475">
    <property type="entry name" value="PRK12838.1"/>
    <property type="match status" value="1"/>
</dbReference>
<evidence type="ECO:0000259" key="9">
    <source>
        <dbReference type="SMART" id="SM01097"/>
    </source>
</evidence>
<feature type="binding site" evidence="8">
    <location>
        <position position="225"/>
    </location>
    <ligand>
        <name>L-glutamine</name>
        <dbReference type="ChEBI" id="CHEBI:58359"/>
    </ligand>
</feature>
<name>A0ABT8QK53_9FIRM</name>
<evidence type="ECO:0000256" key="8">
    <source>
        <dbReference type="HAMAP-Rule" id="MF_01209"/>
    </source>
</evidence>
<feature type="binding site" evidence="8">
    <location>
        <position position="296"/>
    </location>
    <ligand>
        <name>L-glutamine</name>
        <dbReference type="ChEBI" id="CHEBI:58359"/>
    </ligand>
</feature>
<gene>
    <name evidence="8 10" type="primary">carA</name>
    <name evidence="10" type="ORF">M8H41_02375</name>
</gene>
<reference evidence="10" key="1">
    <citation type="submission" date="2022-05" db="EMBL/GenBank/DDBJ databases">
        <title>Expanded diversity of anoxic marine methylotrophy in a Black Sea sulfate reducing microorganism.</title>
        <authorList>
            <person name="Fischer P.Q."/>
            <person name="Stams A.J.M."/>
            <person name="Villanueva L."/>
            <person name="Sousa D.Z."/>
        </authorList>
    </citation>
    <scope>NUCLEOTIDE SEQUENCE</scope>
    <source>
        <strain evidence="10">P130</strain>
    </source>
</reference>
<dbReference type="PRINTS" id="PR00097">
    <property type="entry name" value="ANTSNTHASEII"/>
</dbReference>
<accession>A0ABT8QK53</accession>
<comment type="catalytic activity">
    <reaction evidence="7 8">
        <text>hydrogencarbonate + L-glutamine + 2 ATP + H2O = carbamoyl phosphate + L-glutamate + 2 ADP + phosphate + 2 H(+)</text>
        <dbReference type="Rhea" id="RHEA:18633"/>
        <dbReference type="ChEBI" id="CHEBI:15377"/>
        <dbReference type="ChEBI" id="CHEBI:15378"/>
        <dbReference type="ChEBI" id="CHEBI:17544"/>
        <dbReference type="ChEBI" id="CHEBI:29985"/>
        <dbReference type="ChEBI" id="CHEBI:30616"/>
        <dbReference type="ChEBI" id="CHEBI:43474"/>
        <dbReference type="ChEBI" id="CHEBI:58228"/>
        <dbReference type="ChEBI" id="CHEBI:58359"/>
        <dbReference type="ChEBI" id="CHEBI:456216"/>
        <dbReference type="EC" id="6.3.5.5"/>
    </reaction>
</comment>
<dbReference type="Gene3D" id="3.40.50.880">
    <property type="match status" value="1"/>
</dbReference>
<feature type="binding site" evidence="8">
    <location>
        <position position="294"/>
    </location>
    <ligand>
        <name>L-glutamine</name>
        <dbReference type="ChEBI" id="CHEBI:58359"/>
    </ligand>
</feature>
<comment type="pathway">
    <text evidence="8">Pyrimidine metabolism; UMP biosynthesis via de novo pathway; (S)-dihydroorotate from bicarbonate: step 1/3.</text>
</comment>
<dbReference type="PRINTS" id="PR00096">
    <property type="entry name" value="GATASE"/>
</dbReference>
<comment type="pathway">
    <text evidence="1 8">Amino-acid biosynthesis; L-arginine biosynthesis; carbamoyl phosphate from bicarbonate: step 1/1.</text>
</comment>
<organism evidence="10 11">
    <name type="scientific">Desulfosporosinus nitroreducens</name>
    <dbReference type="NCBI Taxonomy" id="2018668"/>
    <lineage>
        <taxon>Bacteria</taxon>
        <taxon>Bacillati</taxon>
        <taxon>Bacillota</taxon>
        <taxon>Clostridia</taxon>
        <taxon>Eubacteriales</taxon>
        <taxon>Desulfitobacteriaceae</taxon>
        <taxon>Desulfosporosinus</taxon>
    </lineage>
</organism>
<keyword evidence="8" id="KW-0665">Pyrimidine biosynthesis</keyword>
<dbReference type="InterPro" id="IPR050472">
    <property type="entry name" value="Anth_synth/Amidotransfase"/>
</dbReference>
<dbReference type="RefSeq" id="WP_301997861.1">
    <property type="nucleotide sequence ID" value="NZ_JAMJEV010000002.1"/>
</dbReference>
<evidence type="ECO:0000256" key="2">
    <source>
        <dbReference type="ARBA" id="ARBA00007800"/>
    </source>
</evidence>
<evidence type="ECO:0000256" key="4">
    <source>
        <dbReference type="ARBA" id="ARBA00022741"/>
    </source>
</evidence>
<feature type="binding site" evidence="8">
    <location>
        <position position="227"/>
    </location>
    <ligand>
        <name>L-glutamine</name>
        <dbReference type="ChEBI" id="CHEBI:58359"/>
    </ligand>
</feature>
<keyword evidence="3 8" id="KW-0436">Ligase</keyword>
<dbReference type="NCBIfam" id="TIGR01368">
    <property type="entry name" value="CPSaseIIsmall"/>
    <property type="match status" value="1"/>
</dbReference>
<dbReference type="Gene3D" id="3.50.30.20">
    <property type="entry name" value="Carbamoyl-phosphate synthase small subunit, N-terminal domain"/>
    <property type="match status" value="1"/>
</dbReference>
<dbReference type="PANTHER" id="PTHR43418:SF7">
    <property type="entry name" value="CARBAMOYL-PHOSPHATE SYNTHASE SMALL CHAIN"/>
    <property type="match status" value="1"/>
</dbReference>
<dbReference type="InterPro" id="IPR017926">
    <property type="entry name" value="GATASE"/>
</dbReference>
<dbReference type="Pfam" id="PF00988">
    <property type="entry name" value="CPSase_sm_chain"/>
    <property type="match status" value="1"/>
</dbReference>
<dbReference type="SUPFAM" id="SSF52021">
    <property type="entry name" value="Carbamoyl phosphate synthetase, small subunit N-terminal domain"/>
    <property type="match status" value="1"/>
</dbReference>
<dbReference type="InterPro" id="IPR006274">
    <property type="entry name" value="CarbamoylP_synth_ssu"/>
</dbReference>
<evidence type="ECO:0000256" key="1">
    <source>
        <dbReference type="ARBA" id="ARBA00005077"/>
    </source>
</evidence>
<sequence>MAYLVFKDGTTFEGKEFGEWSKSSAQLKEQEVVFNTSMSGYQEMVTDLSYAGQILVLTQPLIGNYGWHHEENEADKTRLQGLIVRELSEGEGSLHGEGSLEDYCQQHGVQGLKGVDTRALTRYLRQFGTLPGLLVQTQEAGIEYWANSQRKIEDKSEHWVYRSTVKEAYEIPGSGHLIAVLDFGVKRNIIRNLQKREFRIMVFPARSTAEEILRHRPSGLVLSNGPGDPEELSEGIAMVRKLYDKLPVLGICLGHQLLALAAGGKTYKLPYGHRGGNHPVIDIRSGKATMTSQNHGYAVEEASLTGSGFEVTLRNLNDGTVEGMEHLTYPVLSVQFHPEGAPGPEENAEIFDHFKDIVLRSSTQKGRR</sequence>
<feature type="active site" description="Nucleophile" evidence="8">
    <location>
        <position position="252"/>
    </location>
</feature>
<comment type="subunit">
    <text evidence="8">Composed of two chains; the small (or glutamine) chain promotes the hydrolysis of glutamine to ammonia, which is used by the large (or ammonia) chain to synthesize carbamoyl phosphate. Tetramer of heterodimers (alpha,beta)4.</text>
</comment>
<feature type="active site" evidence="8">
    <location>
        <position position="339"/>
    </location>
</feature>
<evidence type="ECO:0000256" key="3">
    <source>
        <dbReference type="ARBA" id="ARBA00022598"/>
    </source>
</evidence>
<dbReference type="HAMAP" id="MF_01209">
    <property type="entry name" value="CPSase_S_chain"/>
    <property type="match status" value="1"/>
</dbReference>
<comment type="similarity">
    <text evidence="2 8">Belongs to the CarA family.</text>
</comment>
<keyword evidence="5 8" id="KW-0067">ATP-binding</keyword>
<dbReference type="InterPro" id="IPR036480">
    <property type="entry name" value="CarbP_synth_ssu_N_sf"/>
</dbReference>
<keyword evidence="4 8" id="KW-0547">Nucleotide-binding</keyword>
<proteinExistence type="inferred from homology"/>
<feature type="binding site" evidence="8">
    <location>
        <position position="256"/>
    </location>
    <ligand>
        <name>L-glutamine</name>
        <dbReference type="ChEBI" id="CHEBI:58359"/>
    </ligand>
</feature>
<dbReference type="InterPro" id="IPR002474">
    <property type="entry name" value="CarbamoylP_synth_ssu_N"/>
</dbReference>